<dbReference type="Pfam" id="PF13176">
    <property type="entry name" value="TPR_7"/>
    <property type="match status" value="1"/>
</dbReference>
<keyword evidence="4" id="KW-0812">Transmembrane</keyword>
<dbReference type="Pfam" id="PF13432">
    <property type="entry name" value="TPR_16"/>
    <property type="match status" value="1"/>
</dbReference>
<feature type="transmembrane region" description="Helical" evidence="4">
    <location>
        <begin position="55"/>
        <end position="74"/>
    </location>
</feature>
<dbReference type="PANTHER" id="PTHR45586">
    <property type="entry name" value="TPR REPEAT-CONTAINING PROTEIN PA4667"/>
    <property type="match status" value="1"/>
</dbReference>
<feature type="region of interest" description="Disordered" evidence="3">
    <location>
        <begin position="1"/>
        <end position="46"/>
    </location>
</feature>
<comment type="caution">
    <text evidence="5">The sequence shown here is derived from an EMBL/GenBank/DDBJ whole genome shotgun (WGS) entry which is preliminary data.</text>
</comment>
<evidence type="ECO:0000313" key="6">
    <source>
        <dbReference type="Proteomes" id="UP000319908"/>
    </source>
</evidence>
<keyword evidence="4" id="KW-0472">Membrane</keyword>
<dbReference type="Proteomes" id="UP000319908">
    <property type="component" value="Unassembled WGS sequence"/>
</dbReference>
<evidence type="ECO:0000256" key="2">
    <source>
        <dbReference type="ARBA" id="ARBA00022803"/>
    </source>
</evidence>
<evidence type="ECO:0000256" key="1">
    <source>
        <dbReference type="ARBA" id="ARBA00022737"/>
    </source>
</evidence>
<sequence length="467" mass="52114">MSARQRPKPSRRKSAAPRHGTSDNPTSIRVPADVPSDETAESVHSGAARKGHVRLIGMSLVLLALVGIGVYWGVPTYWVYRGEVALKAGRYAEADRNFELAESWPAQRDSAILGRVRVARFSGEPTRAIALLTTARSRGVASDQLEFERTLLEIQCGGNDAGIDEAPALLVRFPERGSEIMEAVINRDIRQGQNERALHHVNEWIEAASENPRAIAYKAELLATAGDMDAAEKLFRTAIRQDPALRRARHGLAKLMKYVGKYQEAVEQFDIEIANEPDNITLRLLRCDALLQMQRSDEAIEGLRDVLELDELNFPARHSLASQLAKRGEHAQVIEVLTPLMNRFADDASLNYLLASAYSEQGDAERADQHMQKHLDGRKRLDELAMITKSLSDGEPDQDALLMIARDYMKYQWDVAEPWIVRAIQNSPDTPDAFLVMADFQRKKGDLEQASQYVQAARQVGGQASRK</sequence>
<dbReference type="InterPro" id="IPR011990">
    <property type="entry name" value="TPR-like_helical_dom_sf"/>
</dbReference>
<keyword evidence="2" id="KW-0802">TPR repeat</keyword>
<proteinExistence type="predicted"/>
<dbReference type="AlphaFoldDB" id="A0A5C6BX72"/>
<dbReference type="OrthoDB" id="241547at2"/>
<dbReference type="SMART" id="SM00028">
    <property type="entry name" value="TPR"/>
    <property type="match status" value="4"/>
</dbReference>
<keyword evidence="1" id="KW-0677">Repeat</keyword>
<dbReference type="EMBL" id="SJPU01000002">
    <property type="protein sequence ID" value="TWU16468.1"/>
    <property type="molecule type" value="Genomic_DNA"/>
</dbReference>
<keyword evidence="6" id="KW-1185">Reference proteome</keyword>
<name>A0A5C6BX72_9BACT</name>
<feature type="compositionally biased region" description="Basic residues" evidence="3">
    <location>
        <begin position="1"/>
        <end position="16"/>
    </location>
</feature>
<dbReference type="SUPFAM" id="SSF48452">
    <property type="entry name" value="TPR-like"/>
    <property type="match status" value="2"/>
</dbReference>
<dbReference type="InterPro" id="IPR019734">
    <property type="entry name" value="TPR_rpt"/>
</dbReference>
<dbReference type="InterPro" id="IPR051012">
    <property type="entry name" value="CellSynth/LPSAsmb/PSIAsmb"/>
</dbReference>
<gene>
    <name evidence="5" type="ORF">Poly21_36730</name>
</gene>
<accession>A0A5C6BX72</accession>
<dbReference type="Gene3D" id="1.25.40.10">
    <property type="entry name" value="Tetratricopeptide repeat domain"/>
    <property type="match status" value="1"/>
</dbReference>
<keyword evidence="4" id="KW-1133">Transmembrane helix</keyword>
<protein>
    <submittedName>
        <fullName evidence="5">Tetratricopeptide repeat protein</fullName>
    </submittedName>
</protein>
<organism evidence="5 6">
    <name type="scientific">Allorhodopirellula heiligendammensis</name>
    <dbReference type="NCBI Taxonomy" id="2714739"/>
    <lineage>
        <taxon>Bacteria</taxon>
        <taxon>Pseudomonadati</taxon>
        <taxon>Planctomycetota</taxon>
        <taxon>Planctomycetia</taxon>
        <taxon>Pirellulales</taxon>
        <taxon>Pirellulaceae</taxon>
        <taxon>Allorhodopirellula</taxon>
    </lineage>
</organism>
<evidence type="ECO:0000256" key="4">
    <source>
        <dbReference type="SAM" id="Phobius"/>
    </source>
</evidence>
<dbReference type="PANTHER" id="PTHR45586:SF1">
    <property type="entry name" value="LIPOPOLYSACCHARIDE ASSEMBLY PROTEIN B"/>
    <property type="match status" value="1"/>
</dbReference>
<dbReference type="RefSeq" id="WP_146408110.1">
    <property type="nucleotide sequence ID" value="NZ_SJPU01000002.1"/>
</dbReference>
<reference evidence="5 6" key="1">
    <citation type="journal article" date="2020" name="Antonie Van Leeuwenhoek">
        <title>Rhodopirellula heiligendammensis sp. nov., Rhodopirellula pilleata sp. nov., and Rhodopirellula solitaria sp. nov. isolated from natural or artificial marine surfaces in Northern Germany and California, USA, and emended description of the genus Rhodopirellula.</title>
        <authorList>
            <person name="Kallscheuer N."/>
            <person name="Wiegand S."/>
            <person name="Jogler M."/>
            <person name="Boedeker C."/>
            <person name="Peeters S.H."/>
            <person name="Rast P."/>
            <person name="Heuer A."/>
            <person name="Jetten M.S.M."/>
            <person name="Rohde M."/>
            <person name="Jogler C."/>
        </authorList>
    </citation>
    <scope>NUCLEOTIDE SEQUENCE [LARGE SCALE GENOMIC DNA]</scope>
    <source>
        <strain evidence="5 6">Poly21</strain>
    </source>
</reference>
<evidence type="ECO:0000256" key="3">
    <source>
        <dbReference type="SAM" id="MobiDB-lite"/>
    </source>
</evidence>
<evidence type="ECO:0000313" key="5">
    <source>
        <dbReference type="EMBL" id="TWU16468.1"/>
    </source>
</evidence>